<dbReference type="Proteomes" id="UP001061958">
    <property type="component" value="Unassembled WGS sequence"/>
</dbReference>
<evidence type="ECO:0000313" key="6">
    <source>
        <dbReference type="Proteomes" id="UP001061958"/>
    </source>
</evidence>
<dbReference type="InterPro" id="IPR044560">
    <property type="entry name" value="MOase"/>
</dbReference>
<dbReference type="EMBL" id="BQMJ01000015">
    <property type="protein sequence ID" value="GJQ10371.1"/>
    <property type="molecule type" value="Genomic_DNA"/>
</dbReference>
<protein>
    <recommendedName>
        <fullName evidence="4">FAD-binding domain-containing protein</fullName>
    </recommendedName>
</protein>
<comment type="similarity">
    <text evidence="3">Belongs to the 3-hydroxybenzoate 6-hydroxylase family.</text>
</comment>
<sequence length="466" mass="52654">MNLGFVAHENVWRVRLEHRNNVGRKRGKVCRICCSKPVDFDIVVVGGGIAGLAFSAALKTVLKWQGSLLVIEQSSLEGLETGSALGLWTNAFKCLDALGKPLSRTLRDKSCALQGVRIRDAERGKLLKNIPLDKCEGGPHEFAYVRRNDLQEQLRSLCLSSQDIKFLEGETVEHIRKDDCMRVVCSSGVQLKCRIVIGADGIGSVVRKFLNPCLRWPRTIKSNGYMAFRGIVSLNQLPKNVTNELESSWRSHISQIWGKGIRAGVAPLDLYHWYWFLTVNENKLDNEAIFQDNLHLCQEKLSKLLLDWVFPIPQLVQCTKVENLHVHRCADSLDILLPRKYFSLASYPVTLIGDAAHPTTPNLAQGAALALEDALVLACHLFHACSSPSVNKDIIQQALYNYEDERLLRTQRLVIQSHMIGKLLQLENSWICFLRDHVGTKVFLRSRAFLRHAIWDVPQCFLRSNQ</sequence>
<dbReference type="OrthoDB" id="655030at2759"/>
<dbReference type="Gene3D" id="3.50.50.60">
    <property type="entry name" value="FAD/NAD(P)-binding domain"/>
    <property type="match status" value="1"/>
</dbReference>
<dbReference type="InterPro" id="IPR036188">
    <property type="entry name" value="FAD/NAD-bd_sf"/>
</dbReference>
<accession>A0A9C7PTU1</accession>
<evidence type="ECO:0000259" key="4">
    <source>
        <dbReference type="Pfam" id="PF01494"/>
    </source>
</evidence>
<proteinExistence type="inferred from homology"/>
<dbReference type="GO" id="GO:0071949">
    <property type="term" value="F:FAD binding"/>
    <property type="evidence" value="ECO:0007669"/>
    <property type="project" value="InterPro"/>
</dbReference>
<evidence type="ECO:0000313" key="5">
    <source>
        <dbReference type="EMBL" id="GJQ10371.1"/>
    </source>
</evidence>
<keyword evidence="6" id="KW-1185">Reference proteome</keyword>
<dbReference type="PANTHER" id="PTHR45934:SF9">
    <property type="entry name" value="FAD_NAD(P)-BINDING OXIDOREDUCTASE FAMILY PROTEIN"/>
    <property type="match status" value="1"/>
</dbReference>
<evidence type="ECO:0000256" key="2">
    <source>
        <dbReference type="ARBA" id="ARBA00023033"/>
    </source>
</evidence>
<dbReference type="SUPFAM" id="SSF51905">
    <property type="entry name" value="FAD/NAD(P)-binding domain"/>
    <property type="match status" value="1"/>
</dbReference>
<name>A0A9C7PTU1_9RHOD</name>
<dbReference type="AlphaFoldDB" id="A0A9C7PTU1"/>
<feature type="domain" description="FAD-binding" evidence="4">
    <location>
        <begin position="349"/>
        <end position="414"/>
    </location>
</feature>
<dbReference type="PANTHER" id="PTHR45934">
    <property type="entry name" value="FAD/NAD(P)-BINDING OXIDOREDUCTASE FAMILY PROTEIN"/>
    <property type="match status" value="1"/>
</dbReference>
<dbReference type="PRINTS" id="PR00420">
    <property type="entry name" value="RNGMNOXGNASE"/>
</dbReference>
<reference evidence="5" key="2">
    <citation type="submission" date="2022-01" db="EMBL/GenBank/DDBJ databases">
        <authorList>
            <person name="Hirooka S."/>
            <person name="Miyagishima S.Y."/>
        </authorList>
    </citation>
    <scope>NUCLEOTIDE SEQUENCE</scope>
    <source>
        <strain evidence="5">NBRC 102759</strain>
    </source>
</reference>
<dbReference type="Pfam" id="PF05834">
    <property type="entry name" value="Lycopene_cycl"/>
    <property type="match status" value="1"/>
</dbReference>
<gene>
    <name evidence="5" type="ORF">GpartN1_g2162.t1</name>
</gene>
<evidence type="ECO:0000256" key="3">
    <source>
        <dbReference type="ARBA" id="ARBA00024018"/>
    </source>
</evidence>
<evidence type="ECO:0000256" key="1">
    <source>
        <dbReference type="ARBA" id="ARBA00023002"/>
    </source>
</evidence>
<keyword evidence="1" id="KW-0560">Oxidoreductase</keyword>
<dbReference type="InterPro" id="IPR002938">
    <property type="entry name" value="FAD-bd"/>
</dbReference>
<comment type="caution">
    <text evidence="5">The sequence shown here is derived from an EMBL/GenBank/DDBJ whole genome shotgun (WGS) entry which is preliminary data.</text>
</comment>
<keyword evidence="2" id="KW-0503">Monooxygenase</keyword>
<organism evidence="5 6">
    <name type="scientific">Galdieria partita</name>
    <dbReference type="NCBI Taxonomy" id="83374"/>
    <lineage>
        <taxon>Eukaryota</taxon>
        <taxon>Rhodophyta</taxon>
        <taxon>Bangiophyceae</taxon>
        <taxon>Galdieriales</taxon>
        <taxon>Galdieriaceae</taxon>
        <taxon>Galdieria</taxon>
    </lineage>
</organism>
<reference evidence="5" key="1">
    <citation type="journal article" date="2022" name="Proc. Natl. Acad. Sci. U.S.A.">
        <title>Life cycle and functional genomics of the unicellular red alga Galdieria for elucidating algal and plant evolution and industrial use.</title>
        <authorList>
            <person name="Hirooka S."/>
            <person name="Itabashi T."/>
            <person name="Ichinose T.M."/>
            <person name="Onuma R."/>
            <person name="Fujiwara T."/>
            <person name="Yamashita S."/>
            <person name="Jong L.W."/>
            <person name="Tomita R."/>
            <person name="Iwane A.H."/>
            <person name="Miyagishima S.Y."/>
        </authorList>
    </citation>
    <scope>NUCLEOTIDE SEQUENCE</scope>
    <source>
        <strain evidence="5">NBRC 102759</strain>
    </source>
</reference>
<dbReference type="GO" id="GO:0004497">
    <property type="term" value="F:monooxygenase activity"/>
    <property type="evidence" value="ECO:0007669"/>
    <property type="project" value="UniProtKB-KW"/>
</dbReference>
<dbReference type="Pfam" id="PF01494">
    <property type="entry name" value="FAD_binding_3"/>
    <property type="match status" value="1"/>
</dbReference>